<dbReference type="RefSeq" id="WP_011507959.1">
    <property type="nucleotide sequence ID" value="NC_007963.1"/>
</dbReference>
<dbReference type="InterPro" id="IPR010352">
    <property type="entry name" value="DUF945"/>
</dbReference>
<accession>Q1QU45</accession>
<dbReference type="KEGG" id="csa:Csal_2666"/>
<evidence type="ECO:0000313" key="1">
    <source>
        <dbReference type="EMBL" id="ABE60013.1"/>
    </source>
</evidence>
<evidence type="ECO:0000313" key="2">
    <source>
        <dbReference type="Proteomes" id="UP000000239"/>
    </source>
</evidence>
<protein>
    <recommendedName>
        <fullName evidence="3">DUF945 domain-containing protein</fullName>
    </recommendedName>
</protein>
<sequence>MRKRWWVAGGVALLLGMGAGTAQWWSSQAGERALVRLTERLDAQPGWQASRHEVEHGWRHSSGVLRLAADAPAGHAPFDIVLPYRMRHGLLATRLDGEIELPRMDESRWQTSEAPTWHATYRTLTREMTGRLVWSTATLRGEAASRARLGAGELTLSGHVGDVRYHLHSAPSRLTRENGGILSGELDVQGRFRGDARRFHHTLSLSLAELRLLGGAPFALENVSHEADIRLDDDALHYRGEGRVGSVVVGGEQVASGRLSLSLTDVDGEAVRTLIAHMRDQAVASAENDTVAPGTVDWERLTPVLVALLQDSPRLILSSLQVSSEAFGVDSRAHGEMMLDGDDLAPLAARSVTTPAFWRHLQRRLNGRVTLRDAPPLLSLYLGLSPDTSRLEFRVSQGEWQVNGQALRW</sequence>
<dbReference type="eggNOG" id="COG5339">
    <property type="taxonomic scope" value="Bacteria"/>
</dbReference>
<gene>
    <name evidence="1" type="ordered locus">Csal_2666</name>
</gene>
<dbReference type="Pfam" id="PF06097">
    <property type="entry name" value="DUF945"/>
    <property type="match status" value="1"/>
</dbReference>
<reference evidence="1 2" key="1">
    <citation type="journal article" date="2011" name="Stand. Genomic Sci.">
        <title>Complete genome sequence of the halophilic and highly halotolerant Chromohalobacter salexigens type strain (1H11(T)).</title>
        <authorList>
            <person name="Copeland A."/>
            <person name="O'Connor K."/>
            <person name="Lucas S."/>
            <person name="Lapidus A."/>
            <person name="Berry K.W."/>
            <person name="Detter J.C."/>
            <person name="Del Rio T.G."/>
            <person name="Hammon N."/>
            <person name="Dalin E."/>
            <person name="Tice H."/>
            <person name="Pitluck S."/>
            <person name="Bruce D."/>
            <person name="Goodwin L."/>
            <person name="Han C."/>
            <person name="Tapia R."/>
            <person name="Saunders E."/>
            <person name="Schmutz J."/>
            <person name="Brettin T."/>
            <person name="Larimer F."/>
            <person name="Land M."/>
            <person name="Hauser L."/>
            <person name="Vargas C."/>
            <person name="Nieto J.J."/>
            <person name="Kyrpides N.C."/>
            <person name="Ivanova N."/>
            <person name="Goker M."/>
            <person name="Klenk H.P."/>
            <person name="Csonka L.N."/>
            <person name="Woyke T."/>
        </authorList>
    </citation>
    <scope>NUCLEOTIDE SEQUENCE [LARGE SCALE GENOMIC DNA]</scope>
    <source>
        <strain evidence="2">ATCC BAA-138 / DSM 3043 / CIP 106854 / NCIMB 13768 / 1H11</strain>
    </source>
</reference>
<proteinExistence type="predicted"/>
<dbReference type="GeneID" id="95335364"/>
<keyword evidence="2" id="KW-1185">Reference proteome</keyword>
<organism evidence="1 2">
    <name type="scientific">Chromohalobacter israelensis (strain ATCC BAA-138 / DSM 3043 / CIP 106854 / NCIMB 13768 / 1H11)</name>
    <name type="common">Chromohalobacter salexigens</name>
    <dbReference type="NCBI Taxonomy" id="290398"/>
    <lineage>
        <taxon>Bacteria</taxon>
        <taxon>Pseudomonadati</taxon>
        <taxon>Pseudomonadota</taxon>
        <taxon>Gammaproteobacteria</taxon>
        <taxon>Oceanospirillales</taxon>
        <taxon>Halomonadaceae</taxon>
        <taxon>Chromohalobacter</taxon>
    </lineage>
</organism>
<evidence type="ECO:0008006" key="3">
    <source>
        <dbReference type="Google" id="ProtNLM"/>
    </source>
</evidence>
<dbReference type="Proteomes" id="UP000000239">
    <property type="component" value="Chromosome"/>
</dbReference>
<dbReference type="AlphaFoldDB" id="Q1QU45"/>
<name>Q1QU45_CHRI1</name>
<dbReference type="OrthoDB" id="5778696at2"/>
<dbReference type="HOGENOM" id="CLU_665268_0_0_6"/>
<dbReference type="EMBL" id="CP000285">
    <property type="protein sequence ID" value="ABE60013.1"/>
    <property type="molecule type" value="Genomic_DNA"/>
</dbReference>
<dbReference type="STRING" id="290398.Csal_2666"/>